<evidence type="ECO:0000313" key="2">
    <source>
        <dbReference type="EMBL" id="MBL1118439.1"/>
    </source>
</evidence>
<evidence type="ECO:0000313" key="3">
    <source>
        <dbReference type="Proteomes" id="UP000621510"/>
    </source>
</evidence>
<name>A0ABS1Q1H0_9ACTN</name>
<proteinExistence type="predicted"/>
<keyword evidence="3" id="KW-1185">Reference proteome</keyword>
<evidence type="ECO:0000256" key="1">
    <source>
        <dbReference type="SAM" id="MobiDB-lite"/>
    </source>
</evidence>
<sequence>MKRKLGPGEAGGEPGAERPAVTRTGTQILEPAGLPPAARSALKRTLTSLNLAEHPDLPAGAVVRLHPRLEVGADGLIKRLVISRLQRTPSPFGSRMGDHTVACQTIVDSVHSMVHGRTVPAAALVLLEWQKVVSSWMGDPDSHGMKLLNRLEDRAERTLLLEDAGWRVGSLLARQPATPEEWRANLEERRANLEAAIAHHLAYVSYLPFATVPAKSARGSRGSGEGTYRAHVLALEESGAPDLVPPASADVGGPEGMKAALWRLFAFDAAIRAADLAFALRPGAVADVVKTNAAREPFAVAAVAAVAARDVVLLTRPFATNRSARARERAADAAAGLLPPVPVPALGTAQVLQGLAPYLAAPDDEEGEYTALHQLARKIREAAELAASAPDPVTADDHKAVEDAKLGVSAWLAEAAQLEADLRARTDALRGAAEILAHLLHDHQVTVAQAYPYTVKASRFLGPDATSAAVDRLADAVRDTVPRADPDLCAKLLDAVRDIHPKLQPTPQPARTNGWVAVAATTELAVTFPTGGPLRTTGRAPTPAGVAGMGLHTTAWVVERLAADALASGAEGGVRGVPAALRGQAVRDLKGQVMTLDWLLPTEQLLAGQLRNVFDTALDLFDATDVPAAATAYLTFRNLLPYATVDAGDRGGHGESMNASKEDLFDRKSLQTAAGLKSDELMDVRRRPAAARALAKVARRLRTQANPDWALQADVRDAVAASIVRLTDASVELSGGVPDGPALAVLIEEVRSAEHDKAYKLAETSRLRNQA</sequence>
<gene>
    <name evidence="2" type="ORF">JK364_39660</name>
</gene>
<dbReference type="RefSeq" id="WP_201856262.1">
    <property type="nucleotide sequence ID" value="NZ_JAERRG010000023.1"/>
</dbReference>
<comment type="caution">
    <text evidence="2">The sequence shown here is derived from an EMBL/GenBank/DDBJ whole genome shotgun (WGS) entry which is preliminary data.</text>
</comment>
<dbReference type="EMBL" id="JAERRG010000023">
    <property type="protein sequence ID" value="MBL1118439.1"/>
    <property type="molecule type" value="Genomic_DNA"/>
</dbReference>
<feature type="region of interest" description="Disordered" evidence="1">
    <location>
        <begin position="1"/>
        <end position="25"/>
    </location>
</feature>
<dbReference type="Proteomes" id="UP000621510">
    <property type="component" value="Unassembled WGS sequence"/>
</dbReference>
<accession>A0ABS1Q1H0</accession>
<organism evidence="2 3">
    <name type="scientific">Streptomyces endocoffeicus</name>
    <dbReference type="NCBI Taxonomy" id="2898945"/>
    <lineage>
        <taxon>Bacteria</taxon>
        <taxon>Bacillati</taxon>
        <taxon>Actinomycetota</taxon>
        <taxon>Actinomycetes</taxon>
        <taxon>Kitasatosporales</taxon>
        <taxon>Streptomycetaceae</taxon>
        <taxon>Streptomyces</taxon>
    </lineage>
</organism>
<reference evidence="2 3" key="1">
    <citation type="submission" date="2021-01" db="EMBL/GenBank/DDBJ databases">
        <title>WGS of actinomycetes isolated from Thailand.</title>
        <authorList>
            <person name="Thawai C."/>
        </authorList>
    </citation>
    <scope>NUCLEOTIDE SEQUENCE [LARGE SCALE GENOMIC DNA]</scope>
    <source>
        <strain evidence="2 3">CA3R110</strain>
    </source>
</reference>
<protein>
    <submittedName>
        <fullName evidence="2">Uncharacterized protein</fullName>
    </submittedName>
</protein>